<reference evidence="1 2" key="1">
    <citation type="submission" date="2019-03" db="EMBL/GenBank/DDBJ databases">
        <title>The complete genome sequence of Swingsia_sp. F3b2 LMG30590(T).</title>
        <authorList>
            <person name="Chua K.-O."/>
            <person name="Chan K.-G."/>
            <person name="See-Too W.-S."/>
        </authorList>
    </citation>
    <scope>NUCLEOTIDE SEQUENCE [LARGE SCALE GENOMIC DNA]</scope>
    <source>
        <strain evidence="1 2">F3b2</strain>
    </source>
</reference>
<dbReference type="EMBL" id="CP038231">
    <property type="protein sequence ID" value="QDH13525.1"/>
    <property type="molecule type" value="Genomic_DNA"/>
</dbReference>
<protein>
    <submittedName>
        <fullName evidence="1">Uncharacterized protein</fullName>
    </submittedName>
</protein>
<dbReference type="KEGG" id="swf:E3E12_04185"/>
<sequence>MPKDFRPETATMGFTVPAAALLTMATVYEQVAPPRPQRTANELLPFLLEPARSGRGRRVSHTTSQGASHGCLVATCRGLTLAAHRPGAPSGTDHKHAMKVTVQAHEAPQPPGTSTKLQHHKHPAAWSPVLLGIRRAALVMLENLPPSEMVTLRFNVEDRSPPPREGDIDWRPLWGMRSAVALTFEGFAFPAGVVRPADSRPMATPYVSLTTQWRSTLLARGSYGNPHQCGLMNADLLGRMALAAWRHGNAVLSYAAAPGRQNDKALVPSTMITFRPTTPQLYGLHGYVMGRRNTSQGLTWDGQP</sequence>
<proteinExistence type="predicted"/>
<evidence type="ECO:0000313" key="1">
    <source>
        <dbReference type="EMBL" id="QDH13525.1"/>
    </source>
</evidence>
<dbReference type="RefSeq" id="WP_141443232.1">
    <property type="nucleotide sequence ID" value="NZ_CP038231.1"/>
</dbReference>
<dbReference type="Proteomes" id="UP000318709">
    <property type="component" value="Chromosome"/>
</dbReference>
<keyword evidence="2" id="KW-1185">Reference proteome</keyword>
<dbReference type="AlphaFoldDB" id="A0A4Y6UBM9"/>
<organism evidence="1 2">
    <name type="scientific">Formicincola oecophyllae</name>
    <dbReference type="NCBI Taxonomy" id="2558361"/>
    <lineage>
        <taxon>Bacteria</taxon>
        <taxon>Pseudomonadati</taxon>
        <taxon>Pseudomonadota</taxon>
        <taxon>Alphaproteobacteria</taxon>
        <taxon>Acetobacterales</taxon>
        <taxon>Acetobacteraceae</taxon>
        <taxon>Formicincola</taxon>
    </lineage>
</organism>
<accession>A0A4Y6UBM9</accession>
<gene>
    <name evidence="1" type="ORF">E3E12_04185</name>
</gene>
<name>A0A4Y6UBM9_9PROT</name>
<evidence type="ECO:0000313" key="2">
    <source>
        <dbReference type="Proteomes" id="UP000318709"/>
    </source>
</evidence>